<dbReference type="EMBL" id="CABVMM010000025">
    <property type="protein sequence ID" value="VVV02543.1"/>
    <property type="molecule type" value="Genomic_DNA"/>
</dbReference>
<evidence type="ECO:0000313" key="1">
    <source>
        <dbReference type="EMBL" id="VVV02543.1"/>
    </source>
</evidence>
<keyword evidence="2" id="KW-1185">Reference proteome</keyword>
<comment type="caution">
    <text evidence="1">The sequence shown here is derived from an EMBL/GenBank/DDBJ whole genome shotgun (WGS) entry which is preliminary data.</text>
</comment>
<protein>
    <submittedName>
        <fullName evidence="1">Small-conductance mechanosensitive channel</fullName>
    </submittedName>
</protein>
<dbReference type="Proteomes" id="UP000356253">
    <property type="component" value="Unassembled WGS sequence"/>
</dbReference>
<sequence length="282" mass="31778">MIKSIFTDFRTALIVVIISISTIVIAYSFKYLSERYIKKRTLTNHIDPTSYVFARKVITAVIYLIGISFALVQIPEMKIVGHSLLAGAGILSLIAGLASQQALSNIMSGFLIVMFKPFKINDRITFNQNFTGIVEEINLRQVVVRDFENNRVIVPNSVISTQVIVNANLTETKVCKMIEIGVGYDSDIGKALKIMEEEIIKHPLHVDNRTAEDIQNNLPEVTCRVVALGNSSITLKAWAYSDTSSNGYTMYCDLLRSIKERFDEEKIEIPYNYQNLIIKKAE</sequence>
<name>A0AC61YE31_9FLAO</name>
<evidence type="ECO:0000313" key="2">
    <source>
        <dbReference type="Proteomes" id="UP000356253"/>
    </source>
</evidence>
<reference evidence="1" key="1">
    <citation type="submission" date="2019-09" db="EMBL/GenBank/DDBJ databases">
        <authorList>
            <person name="Rodrigo-Torres L."/>
            <person name="Arahal R. D."/>
            <person name="Lucena T."/>
        </authorList>
    </citation>
    <scope>NUCLEOTIDE SEQUENCE</scope>
    <source>
        <strain evidence="1">ISS653</strain>
    </source>
</reference>
<gene>
    <name evidence="1" type="primary">mscS_4</name>
    <name evidence="1" type="ORF">FVB9532_03843</name>
</gene>
<organism evidence="1 2">
    <name type="scientific">Mesonia oceanica</name>
    <dbReference type="NCBI Taxonomy" id="2687242"/>
    <lineage>
        <taxon>Bacteria</taxon>
        <taxon>Pseudomonadati</taxon>
        <taxon>Bacteroidota</taxon>
        <taxon>Flavobacteriia</taxon>
        <taxon>Flavobacteriales</taxon>
        <taxon>Flavobacteriaceae</taxon>
        <taxon>Mesonia</taxon>
    </lineage>
</organism>
<accession>A0AC61YE31</accession>
<proteinExistence type="predicted"/>